<organism evidence="2 3">
    <name type="scientific">Sorghum bicolor</name>
    <name type="common">Sorghum</name>
    <name type="synonym">Sorghum vulgare</name>
    <dbReference type="NCBI Taxonomy" id="4558"/>
    <lineage>
        <taxon>Eukaryota</taxon>
        <taxon>Viridiplantae</taxon>
        <taxon>Streptophyta</taxon>
        <taxon>Embryophyta</taxon>
        <taxon>Tracheophyta</taxon>
        <taxon>Spermatophyta</taxon>
        <taxon>Magnoliopsida</taxon>
        <taxon>Liliopsida</taxon>
        <taxon>Poales</taxon>
        <taxon>Poaceae</taxon>
        <taxon>PACMAD clade</taxon>
        <taxon>Panicoideae</taxon>
        <taxon>Andropogonodae</taxon>
        <taxon>Andropogoneae</taxon>
        <taxon>Sorghinae</taxon>
        <taxon>Sorghum</taxon>
    </lineage>
</organism>
<dbReference type="AlphaFoldDB" id="A0A1W0W0I7"/>
<reference evidence="3" key="2">
    <citation type="journal article" date="2018" name="Plant J.">
        <title>The Sorghum bicolor reference genome: improved assembly, gene annotations, a transcriptome atlas, and signatures of genome organization.</title>
        <authorList>
            <person name="McCormick R.F."/>
            <person name="Truong S.K."/>
            <person name="Sreedasyam A."/>
            <person name="Jenkins J."/>
            <person name="Shu S."/>
            <person name="Sims D."/>
            <person name="Kennedy M."/>
            <person name="Amirebrahimi M."/>
            <person name="Weers B.D."/>
            <person name="McKinley B."/>
            <person name="Mattison A."/>
            <person name="Morishige D.T."/>
            <person name="Grimwood J."/>
            <person name="Schmutz J."/>
            <person name="Mullet J.E."/>
        </authorList>
    </citation>
    <scope>NUCLEOTIDE SEQUENCE [LARGE SCALE GENOMIC DNA]</scope>
    <source>
        <strain evidence="3">cv. BTx623</strain>
    </source>
</reference>
<protein>
    <submittedName>
        <fullName evidence="2">Uncharacterized protein</fullName>
    </submittedName>
</protein>
<reference evidence="2 3" key="1">
    <citation type="journal article" date="2009" name="Nature">
        <title>The Sorghum bicolor genome and the diversification of grasses.</title>
        <authorList>
            <person name="Paterson A.H."/>
            <person name="Bowers J.E."/>
            <person name="Bruggmann R."/>
            <person name="Dubchak I."/>
            <person name="Grimwood J."/>
            <person name="Gundlach H."/>
            <person name="Haberer G."/>
            <person name="Hellsten U."/>
            <person name="Mitros T."/>
            <person name="Poliakov A."/>
            <person name="Schmutz J."/>
            <person name="Spannagl M."/>
            <person name="Tang H."/>
            <person name="Wang X."/>
            <person name="Wicker T."/>
            <person name="Bharti A.K."/>
            <person name="Chapman J."/>
            <person name="Feltus F.A."/>
            <person name="Gowik U."/>
            <person name="Grigoriev I.V."/>
            <person name="Lyons E."/>
            <person name="Maher C.A."/>
            <person name="Martis M."/>
            <person name="Narechania A."/>
            <person name="Otillar R.P."/>
            <person name="Penning B.W."/>
            <person name="Salamov A.A."/>
            <person name="Wang Y."/>
            <person name="Zhang L."/>
            <person name="Carpita N.C."/>
            <person name="Freeling M."/>
            <person name="Gingle A.R."/>
            <person name="Hash C.T."/>
            <person name="Keller B."/>
            <person name="Klein P."/>
            <person name="Kresovich S."/>
            <person name="McCann M.C."/>
            <person name="Ming R."/>
            <person name="Peterson D.G."/>
            <person name="Mehboob-ur-Rahman"/>
            <person name="Ware D."/>
            <person name="Westhoff P."/>
            <person name="Mayer K.F."/>
            <person name="Messing J."/>
            <person name="Rokhsar D.S."/>
        </authorList>
    </citation>
    <scope>NUCLEOTIDE SEQUENCE [LARGE SCALE GENOMIC DNA]</scope>
    <source>
        <strain evidence="3">cv. BTx623</strain>
    </source>
</reference>
<name>A0A1W0W0I7_SORBI</name>
<feature type="region of interest" description="Disordered" evidence="1">
    <location>
        <begin position="1"/>
        <end position="24"/>
    </location>
</feature>
<dbReference type="InParanoid" id="A0A1W0W0I7"/>
<evidence type="ECO:0000313" key="2">
    <source>
        <dbReference type="EMBL" id="OQU87879.1"/>
    </source>
</evidence>
<gene>
    <name evidence="2" type="ORF">SORBI_3003G359350</name>
</gene>
<keyword evidence="3" id="KW-1185">Reference proteome</keyword>
<sequence>MQTQRRGGLLHLAGDDSPSPIPSMEEARSHVSFDVATRDILPNSGVVSHPDPVTNGTCSPNREILTQHVDADARWGWRTSAHVGVGCASFGHVRRTGWASESPHTSGWGCASFGHVRGTGRVSKSPHTSGRGYAYLQVC</sequence>
<proteinExistence type="predicted"/>
<accession>A0A1W0W0I7</accession>
<dbReference type="Proteomes" id="UP000000768">
    <property type="component" value="Chromosome 3"/>
</dbReference>
<evidence type="ECO:0000256" key="1">
    <source>
        <dbReference type="SAM" id="MobiDB-lite"/>
    </source>
</evidence>
<dbReference type="EMBL" id="CM000762">
    <property type="protein sequence ID" value="OQU87879.1"/>
    <property type="molecule type" value="Genomic_DNA"/>
</dbReference>
<dbReference type="Gramene" id="OQU87879">
    <property type="protein sequence ID" value="OQU87879"/>
    <property type="gene ID" value="SORBI_3003G359350"/>
</dbReference>
<evidence type="ECO:0000313" key="3">
    <source>
        <dbReference type="Proteomes" id="UP000000768"/>
    </source>
</evidence>